<evidence type="ECO:0000313" key="7">
    <source>
        <dbReference type="EMBL" id="UNO48430.1"/>
    </source>
</evidence>
<dbReference type="InterPro" id="IPR013154">
    <property type="entry name" value="ADH-like_N"/>
</dbReference>
<dbReference type="PANTHER" id="PTHR43880:SF12">
    <property type="entry name" value="ALCOHOL DEHYDROGENASE CLASS-3"/>
    <property type="match status" value="1"/>
</dbReference>
<dbReference type="SUPFAM" id="SSF51735">
    <property type="entry name" value="NAD(P)-binding Rossmann-fold domains"/>
    <property type="match status" value="1"/>
</dbReference>
<dbReference type="GO" id="GO:0046294">
    <property type="term" value="P:formaldehyde catabolic process"/>
    <property type="evidence" value="ECO:0007669"/>
    <property type="project" value="TreeGrafter"/>
</dbReference>
<dbReference type="AlphaFoldDB" id="T0D6K0"/>
<dbReference type="SMART" id="SM00829">
    <property type="entry name" value="PKS_ER"/>
    <property type="match status" value="1"/>
</dbReference>
<dbReference type="Pfam" id="PF00107">
    <property type="entry name" value="ADH_zinc_N"/>
    <property type="match status" value="1"/>
</dbReference>
<dbReference type="GO" id="GO:0008270">
    <property type="term" value="F:zinc ion binding"/>
    <property type="evidence" value="ECO:0007669"/>
    <property type="project" value="InterPro"/>
</dbReference>
<dbReference type="PROSITE" id="PS00059">
    <property type="entry name" value="ADH_ZINC"/>
    <property type="match status" value="1"/>
</dbReference>
<dbReference type="CDD" id="cd08281">
    <property type="entry name" value="liver_ADH_like1"/>
    <property type="match status" value="1"/>
</dbReference>
<sequence length="374" mass="38844">MRTRAAVLHEMGIPAPYQESRPLVIETVELDSPQVGEVLIQIKATGLCHSDLSVVNGSRPRPLPMVLGHEAVGIVQELGAGVDDLQVGDTVVCAFVPSCGHCLPCQEGRPALCEPGAAANQAGTLLGGGRRIHNGDDIYLHHLGVSGFAEYAVVSRRSLVKVEEEVSFAEAAIFGCAVMTGVGAVVNTANIAFGSTVAIVGLGGVGLSALLGALAAGAARVIAVDINPDKRSFAASLGATDVFDSRDADVVQLIRDRTNGGVDYAFETAGAVSAMAVAYGITRRGGTTVTTGLPHPKHEFAFSYVTLTAEERTVKGSYVGSCVPARDISRFMRLFTQGKLPVDKLLTDVIALDDINAGFDQLANGAAARLVVVP</sequence>
<name>T0D6K0_ALIAG</name>
<evidence type="ECO:0000256" key="3">
    <source>
        <dbReference type="ARBA" id="ARBA00022833"/>
    </source>
</evidence>
<dbReference type="eggNOG" id="COG1062">
    <property type="taxonomic scope" value="Bacteria"/>
</dbReference>
<dbReference type="STRING" id="1356854.N007_09005"/>
<dbReference type="InterPro" id="IPR002328">
    <property type="entry name" value="ADH_Zn_CS"/>
</dbReference>
<evidence type="ECO:0000256" key="2">
    <source>
        <dbReference type="ARBA" id="ARBA00022723"/>
    </source>
</evidence>
<dbReference type="OrthoDB" id="9806940at2"/>
<keyword evidence="8" id="KW-1185">Reference proteome</keyword>
<evidence type="ECO:0000313" key="8">
    <source>
        <dbReference type="Proteomes" id="UP000829401"/>
    </source>
</evidence>
<keyword evidence="2 6" id="KW-0479">Metal-binding</keyword>
<dbReference type="Pfam" id="PF08240">
    <property type="entry name" value="ADH_N"/>
    <property type="match status" value="1"/>
</dbReference>
<evidence type="ECO:0000256" key="6">
    <source>
        <dbReference type="RuleBase" id="RU361277"/>
    </source>
</evidence>
<dbReference type="Proteomes" id="UP000829401">
    <property type="component" value="Chromosome"/>
</dbReference>
<dbReference type="Gene3D" id="3.40.50.720">
    <property type="entry name" value="NAD(P)-binding Rossmann-like Domain"/>
    <property type="match status" value="1"/>
</dbReference>
<proteinExistence type="inferred from homology"/>
<evidence type="ECO:0000256" key="5">
    <source>
        <dbReference type="ARBA" id="ARBA00023027"/>
    </source>
</evidence>
<dbReference type="RefSeq" id="WP_021296862.1">
    <property type="nucleotide sequence ID" value="NZ_AURB01000137.1"/>
</dbReference>
<dbReference type="GO" id="GO:0005829">
    <property type="term" value="C:cytosol"/>
    <property type="evidence" value="ECO:0007669"/>
    <property type="project" value="TreeGrafter"/>
</dbReference>
<comment type="cofactor">
    <cofactor evidence="1 6">
        <name>Zn(2+)</name>
        <dbReference type="ChEBI" id="CHEBI:29105"/>
    </cofactor>
</comment>
<dbReference type="FunFam" id="3.40.50.720:FF:000003">
    <property type="entry name" value="S-(hydroxymethyl)glutathione dehydrogenase"/>
    <property type="match status" value="1"/>
</dbReference>
<gene>
    <name evidence="7" type="ORF">K1I37_17460</name>
</gene>
<dbReference type="InterPro" id="IPR036291">
    <property type="entry name" value="NAD(P)-bd_dom_sf"/>
</dbReference>
<keyword evidence="5" id="KW-0520">NAD</keyword>
<organism evidence="7 8">
    <name type="scientific">Alicyclobacillus acidoterrestris (strain ATCC 49025 / DSM 3922 / CIP 106132 / NCIMB 13137 / GD3B)</name>
    <dbReference type="NCBI Taxonomy" id="1356854"/>
    <lineage>
        <taxon>Bacteria</taxon>
        <taxon>Bacillati</taxon>
        <taxon>Bacillota</taxon>
        <taxon>Bacilli</taxon>
        <taxon>Bacillales</taxon>
        <taxon>Alicyclobacillaceae</taxon>
        <taxon>Alicyclobacillus</taxon>
    </lineage>
</organism>
<keyword evidence="4" id="KW-0560">Oxidoreductase</keyword>
<accession>T0D6K0</accession>
<dbReference type="GO" id="GO:0051903">
    <property type="term" value="F:S-(hydroxymethyl)glutathione dehydrogenase [NAD(P)+] activity"/>
    <property type="evidence" value="ECO:0007669"/>
    <property type="project" value="TreeGrafter"/>
</dbReference>
<dbReference type="PANTHER" id="PTHR43880">
    <property type="entry name" value="ALCOHOL DEHYDROGENASE"/>
    <property type="match status" value="1"/>
</dbReference>
<comment type="similarity">
    <text evidence="6">Belongs to the zinc-containing alcohol dehydrogenase family.</text>
</comment>
<evidence type="ECO:0000256" key="4">
    <source>
        <dbReference type="ARBA" id="ARBA00023002"/>
    </source>
</evidence>
<dbReference type="Gene3D" id="3.90.180.10">
    <property type="entry name" value="Medium-chain alcohol dehydrogenases, catalytic domain"/>
    <property type="match status" value="1"/>
</dbReference>
<dbReference type="EMBL" id="CP080467">
    <property type="protein sequence ID" value="UNO48430.1"/>
    <property type="molecule type" value="Genomic_DNA"/>
</dbReference>
<dbReference type="InterPro" id="IPR013149">
    <property type="entry name" value="ADH-like_C"/>
</dbReference>
<protein>
    <submittedName>
        <fullName evidence="7">Zinc-dependent alcohol dehydrogenase family protein</fullName>
    </submittedName>
</protein>
<evidence type="ECO:0000256" key="1">
    <source>
        <dbReference type="ARBA" id="ARBA00001947"/>
    </source>
</evidence>
<accession>A0A9E7CRS4</accession>
<dbReference type="KEGG" id="aaco:K1I37_17460"/>
<reference evidence="8" key="1">
    <citation type="journal article" date="2022" name="G3 (Bethesda)">
        <title>Unveiling the complete genome sequence of Alicyclobacillus acidoterrestris DSM 3922T, a taint-producing strain.</title>
        <authorList>
            <person name="Leonardo I.C."/>
            <person name="Barreto Crespo M.T."/>
            <person name="Gaspar F.B."/>
        </authorList>
    </citation>
    <scope>NUCLEOTIDE SEQUENCE [LARGE SCALE GENOMIC DNA]</scope>
    <source>
        <strain evidence="8">DSM 3922</strain>
    </source>
</reference>
<dbReference type="InterPro" id="IPR011032">
    <property type="entry name" value="GroES-like_sf"/>
</dbReference>
<keyword evidence="3 6" id="KW-0862">Zinc</keyword>
<dbReference type="InterPro" id="IPR020843">
    <property type="entry name" value="ER"/>
</dbReference>
<dbReference type="SUPFAM" id="SSF50129">
    <property type="entry name" value="GroES-like"/>
    <property type="match status" value="2"/>
</dbReference>